<dbReference type="OrthoDB" id="9764596at2"/>
<dbReference type="GO" id="GO:0015293">
    <property type="term" value="F:symporter activity"/>
    <property type="evidence" value="ECO:0007669"/>
    <property type="project" value="UniProtKB-KW"/>
</dbReference>
<keyword evidence="12" id="KW-1185">Reference proteome</keyword>
<evidence type="ECO:0000256" key="3">
    <source>
        <dbReference type="ARBA" id="ARBA00022448"/>
    </source>
</evidence>
<accession>S5ZVS7</accession>
<dbReference type="InterPro" id="IPR036259">
    <property type="entry name" value="MFS_trans_sf"/>
</dbReference>
<dbReference type="HOGENOM" id="CLU_027408_1_0_12"/>
<organism evidence="11 12">
    <name type="scientific">Treponema pedis str. T A4</name>
    <dbReference type="NCBI Taxonomy" id="1291379"/>
    <lineage>
        <taxon>Bacteria</taxon>
        <taxon>Pseudomonadati</taxon>
        <taxon>Spirochaetota</taxon>
        <taxon>Spirochaetia</taxon>
        <taxon>Spirochaetales</taxon>
        <taxon>Treponemataceae</taxon>
        <taxon>Treponema</taxon>
    </lineage>
</organism>
<feature type="transmembrane region" description="Helical" evidence="10">
    <location>
        <begin position="324"/>
        <end position="345"/>
    </location>
</feature>
<keyword evidence="7" id="KW-0769">Symport</keyword>
<dbReference type="GO" id="GO:0006814">
    <property type="term" value="P:sodium ion transport"/>
    <property type="evidence" value="ECO:0007669"/>
    <property type="project" value="InterPro"/>
</dbReference>
<evidence type="ECO:0000256" key="6">
    <source>
        <dbReference type="ARBA" id="ARBA00022692"/>
    </source>
</evidence>
<keyword evidence="8 10" id="KW-1133">Transmembrane helix</keyword>
<feature type="transmembrane region" description="Helical" evidence="10">
    <location>
        <begin position="366"/>
        <end position="386"/>
    </location>
</feature>
<dbReference type="NCBIfam" id="TIGR00792">
    <property type="entry name" value="gph"/>
    <property type="match status" value="1"/>
</dbReference>
<dbReference type="Gene3D" id="1.20.1250.20">
    <property type="entry name" value="MFS general substrate transporter like domains"/>
    <property type="match status" value="1"/>
</dbReference>
<feature type="transmembrane region" description="Helical" evidence="10">
    <location>
        <begin position="100"/>
        <end position="121"/>
    </location>
</feature>
<evidence type="ECO:0000256" key="9">
    <source>
        <dbReference type="ARBA" id="ARBA00023136"/>
    </source>
</evidence>
<dbReference type="SUPFAM" id="SSF103473">
    <property type="entry name" value="MFS general substrate transporter"/>
    <property type="match status" value="1"/>
</dbReference>
<dbReference type="PROSITE" id="PS00872">
    <property type="entry name" value="NA_GALACTOSIDE_SYMP"/>
    <property type="match status" value="1"/>
</dbReference>
<dbReference type="InterPro" id="IPR039672">
    <property type="entry name" value="MFS_2"/>
</dbReference>
<keyword evidence="5" id="KW-0762">Sugar transport</keyword>
<reference evidence="11 12" key="1">
    <citation type="journal article" date="2013" name="PLoS ONE">
        <title>Genome-Wide Relatedness of Treponema pedis, from Gingiva and Necrotic Skin Lesions of Pigs, with the Human Oral Pathogen Treponema denticola.</title>
        <authorList>
            <person name="Svartstrom O."/>
            <person name="Mushtaq M."/>
            <person name="Pringle M."/>
            <person name="Segerman B."/>
        </authorList>
    </citation>
    <scope>NUCLEOTIDE SEQUENCE [LARGE SCALE GENOMIC DNA]</scope>
    <source>
        <strain evidence="11">T A4</strain>
    </source>
</reference>
<dbReference type="Pfam" id="PF13347">
    <property type="entry name" value="MFS_2"/>
    <property type="match status" value="1"/>
</dbReference>
<dbReference type="PANTHER" id="PTHR11328:SF36">
    <property type="entry name" value="MELIBIOSE PERMEASE"/>
    <property type="match status" value="1"/>
</dbReference>
<proteinExistence type="inferred from homology"/>
<comment type="similarity">
    <text evidence="2">Belongs to the sodium:galactoside symporter (TC 2.A.2) family.</text>
</comment>
<dbReference type="KEGG" id="tped:TPE_1946"/>
<dbReference type="PATRIC" id="fig|1291379.3.peg.1919"/>
<evidence type="ECO:0000256" key="7">
    <source>
        <dbReference type="ARBA" id="ARBA00022847"/>
    </source>
</evidence>
<feature type="transmembrane region" description="Helical" evidence="10">
    <location>
        <begin position="34"/>
        <end position="55"/>
    </location>
</feature>
<feature type="transmembrane region" description="Helical" evidence="10">
    <location>
        <begin position="76"/>
        <end position="94"/>
    </location>
</feature>
<dbReference type="InterPro" id="IPR001927">
    <property type="entry name" value="Na/Gal_symport"/>
</dbReference>
<feature type="transmembrane region" description="Helical" evidence="10">
    <location>
        <begin position="406"/>
        <end position="423"/>
    </location>
</feature>
<dbReference type="AlphaFoldDB" id="S5ZVS7"/>
<evidence type="ECO:0000256" key="1">
    <source>
        <dbReference type="ARBA" id="ARBA00004651"/>
    </source>
</evidence>
<feature type="transmembrane region" description="Helical" evidence="10">
    <location>
        <begin position="229"/>
        <end position="252"/>
    </location>
</feature>
<feature type="transmembrane region" description="Helical" evidence="10">
    <location>
        <begin position="264"/>
        <end position="282"/>
    </location>
</feature>
<keyword evidence="3" id="KW-0813">Transport</keyword>
<dbReference type="PANTHER" id="PTHR11328">
    <property type="entry name" value="MAJOR FACILITATOR SUPERFAMILY DOMAIN-CONTAINING PROTEIN"/>
    <property type="match status" value="1"/>
</dbReference>
<dbReference type="STRING" id="1291379.TPE_1946"/>
<evidence type="ECO:0000256" key="10">
    <source>
        <dbReference type="SAM" id="Phobius"/>
    </source>
</evidence>
<feature type="transmembrane region" description="Helical" evidence="10">
    <location>
        <begin position="142"/>
        <end position="162"/>
    </location>
</feature>
<feature type="transmembrane region" description="Helical" evidence="10">
    <location>
        <begin position="177"/>
        <end position="199"/>
    </location>
</feature>
<evidence type="ECO:0000313" key="11">
    <source>
        <dbReference type="EMBL" id="AGT44420.1"/>
    </source>
</evidence>
<dbReference type="GO" id="GO:0005886">
    <property type="term" value="C:plasma membrane"/>
    <property type="evidence" value="ECO:0007669"/>
    <property type="project" value="UniProtKB-SubCell"/>
</dbReference>
<dbReference type="GO" id="GO:0008643">
    <property type="term" value="P:carbohydrate transport"/>
    <property type="evidence" value="ECO:0007669"/>
    <property type="project" value="InterPro"/>
</dbReference>
<dbReference type="CDD" id="cd17332">
    <property type="entry name" value="MFS_MelB_like"/>
    <property type="match status" value="1"/>
</dbReference>
<feature type="transmembrane region" description="Helical" evidence="10">
    <location>
        <begin position="294"/>
        <end position="312"/>
    </location>
</feature>
<dbReference type="EMBL" id="CP004120">
    <property type="protein sequence ID" value="AGT44420.1"/>
    <property type="molecule type" value="Genomic_DNA"/>
</dbReference>
<dbReference type="Proteomes" id="UP000015620">
    <property type="component" value="Chromosome"/>
</dbReference>
<comment type="subcellular location">
    <subcellularLocation>
        <location evidence="1">Cell membrane</location>
        <topology evidence="1">Multi-pass membrane protein</topology>
    </subcellularLocation>
</comment>
<evidence type="ECO:0000313" key="12">
    <source>
        <dbReference type="Proteomes" id="UP000015620"/>
    </source>
</evidence>
<protein>
    <submittedName>
        <fullName evidence="11">Sugar (Glycoside-Pentoside-hexuronide)transporter</fullName>
    </submittedName>
</protein>
<gene>
    <name evidence="11" type="ORF">TPE_1946</name>
</gene>
<dbReference type="InterPro" id="IPR018043">
    <property type="entry name" value="Na/Gal_symport_CS"/>
</dbReference>
<dbReference type="RefSeq" id="WP_020965718.1">
    <property type="nucleotide sequence ID" value="NC_022097.1"/>
</dbReference>
<evidence type="ECO:0000256" key="8">
    <source>
        <dbReference type="ARBA" id="ARBA00022989"/>
    </source>
</evidence>
<evidence type="ECO:0000256" key="5">
    <source>
        <dbReference type="ARBA" id="ARBA00022597"/>
    </source>
</evidence>
<keyword evidence="9 10" id="KW-0472">Membrane</keyword>
<keyword evidence="6 10" id="KW-0812">Transmembrane</keyword>
<name>S5ZVS7_9SPIR</name>
<sequence length="444" mass="49900">MNKLFYGIGTIGRDMVYALTNMYLIYYITEALSLPPQLIITIGFIMTVLRIFDALNDPFMGVIIDNTKSRFGKFKPWILIGAVLSGIFTVLIFTDFKLTGAAYVAVFTFLYLFWGISYTANDISYWSMLPSLSQNQKEREKIGSIARIFANLGLFTVVVGIVPAKKFLTAQLGSEKTAYFLIATALSTIMLFFQIIMLAGTKENKNLKTVKRTTPVKELFSVIVKNDQLLWITVSMALFMIGYMTTTTFGIYYFEFIFRDINMYGKFAAVLGLSQIAALAVFPQVSKFLTRKKIYRYAIISVTAGYILFYIFGKFSVAVLTSGILIFFGEAFIQLLMLMFIADSVEYGELKLGRRNDSITFSLQPLINKIGGAAAALAVSITVSYYKKALAAEGSAYPNGETVFKFAMLILPLVCMLIGYFIYEKKYIIDEKKYSEILGKLNSE</sequence>
<keyword evidence="4" id="KW-1003">Cell membrane</keyword>
<dbReference type="GeneID" id="301090436"/>
<evidence type="ECO:0000256" key="4">
    <source>
        <dbReference type="ARBA" id="ARBA00022475"/>
    </source>
</evidence>
<evidence type="ECO:0000256" key="2">
    <source>
        <dbReference type="ARBA" id="ARBA00009617"/>
    </source>
</evidence>